<reference evidence="9 10" key="1">
    <citation type="submission" date="2019-09" db="EMBL/GenBank/DDBJ databases">
        <title>Wenzhouxiangella sp. Genome sequencing and assembly.</title>
        <authorList>
            <person name="Zhang R."/>
        </authorList>
    </citation>
    <scope>NUCLEOTIDE SEQUENCE [LARGE SCALE GENOMIC DNA]</scope>
    <source>
        <strain evidence="9 10">W260</strain>
    </source>
</reference>
<evidence type="ECO:0000256" key="5">
    <source>
        <dbReference type="RuleBase" id="RU003495"/>
    </source>
</evidence>
<keyword evidence="4" id="KW-0472">Membrane</keyword>
<dbReference type="InterPro" id="IPR036908">
    <property type="entry name" value="RlpA-like_sf"/>
</dbReference>
<dbReference type="SUPFAM" id="SSF110997">
    <property type="entry name" value="Sporulation related repeat"/>
    <property type="match status" value="1"/>
</dbReference>
<dbReference type="InterPro" id="IPR034718">
    <property type="entry name" value="RlpA"/>
</dbReference>
<organism evidence="9 10">
    <name type="scientific">Marinihelvus fidelis</name>
    <dbReference type="NCBI Taxonomy" id="2613842"/>
    <lineage>
        <taxon>Bacteria</taxon>
        <taxon>Pseudomonadati</taxon>
        <taxon>Pseudomonadota</taxon>
        <taxon>Gammaproteobacteria</taxon>
        <taxon>Chromatiales</taxon>
        <taxon>Wenzhouxiangellaceae</taxon>
        <taxon>Marinihelvus</taxon>
    </lineage>
</organism>
<dbReference type="HAMAP" id="MF_02071">
    <property type="entry name" value="RlpA"/>
    <property type="match status" value="1"/>
</dbReference>
<keyword evidence="2 4" id="KW-0456">Lyase</keyword>
<evidence type="ECO:0000313" key="9">
    <source>
        <dbReference type="EMBL" id="KAA9131016.1"/>
    </source>
</evidence>
<dbReference type="Gene3D" id="2.40.40.10">
    <property type="entry name" value="RlpA-like domain"/>
    <property type="match status" value="1"/>
</dbReference>
<keyword evidence="4" id="KW-1003">Cell membrane</keyword>
<dbReference type="GO" id="GO:0000270">
    <property type="term" value="P:peptidoglycan metabolic process"/>
    <property type="evidence" value="ECO:0007669"/>
    <property type="project" value="UniProtKB-UniRule"/>
</dbReference>
<evidence type="ECO:0000313" key="10">
    <source>
        <dbReference type="Proteomes" id="UP000325372"/>
    </source>
</evidence>
<dbReference type="InterPro" id="IPR007730">
    <property type="entry name" value="SPOR-like_dom"/>
</dbReference>
<keyword evidence="4" id="KW-0564">Palmitate</keyword>
<dbReference type="Gene3D" id="3.30.70.1070">
    <property type="entry name" value="Sporulation related repeat"/>
    <property type="match status" value="1"/>
</dbReference>
<evidence type="ECO:0000256" key="4">
    <source>
        <dbReference type="HAMAP-Rule" id="MF_02071"/>
    </source>
</evidence>
<dbReference type="InterPro" id="IPR036680">
    <property type="entry name" value="SPOR-like_sf"/>
</dbReference>
<comment type="similarity">
    <text evidence="4 5">Belongs to the RlpA family.</text>
</comment>
<dbReference type="GO" id="GO:0005886">
    <property type="term" value="C:plasma membrane"/>
    <property type="evidence" value="ECO:0007669"/>
    <property type="project" value="UniProtKB-SubCell"/>
</dbReference>
<dbReference type="PANTHER" id="PTHR34183:SF1">
    <property type="entry name" value="ENDOLYTIC PEPTIDOGLYCAN TRANSGLYCOSYLASE RLPA"/>
    <property type="match status" value="1"/>
</dbReference>
<comment type="function">
    <text evidence="4">Lytic transglycosylase with a strong preference for naked glycan strands that lack stem peptides.</text>
</comment>
<proteinExistence type="inferred from homology"/>
<evidence type="ECO:0000256" key="7">
    <source>
        <dbReference type="SAM" id="SignalP"/>
    </source>
</evidence>
<dbReference type="AlphaFoldDB" id="A0A5N0TB23"/>
<feature type="compositionally biased region" description="Basic and acidic residues" evidence="6">
    <location>
        <begin position="24"/>
        <end position="56"/>
    </location>
</feature>
<dbReference type="GO" id="GO:0009279">
    <property type="term" value="C:cell outer membrane"/>
    <property type="evidence" value="ECO:0007669"/>
    <property type="project" value="TreeGrafter"/>
</dbReference>
<keyword evidence="10" id="KW-1185">Reference proteome</keyword>
<protein>
    <recommendedName>
        <fullName evidence="4">Endolytic peptidoglycan transglycosylase RlpA</fullName>
        <ecNumber evidence="4">4.2.2.-</ecNumber>
    </recommendedName>
</protein>
<keyword evidence="1 7" id="KW-0732">Signal</keyword>
<feature type="signal peptide" evidence="7">
    <location>
        <begin position="1"/>
        <end position="21"/>
    </location>
</feature>
<dbReference type="NCBIfam" id="TIGR00413">
    <property type="entry name" value="rlpA"/>
    <property type="match status" value="1"/>
</dbReference>
<evidence type="ECO:0000256" key="6">
    <source>
        <dbReference type="SAM" id="MobiDB-lite"/>
    </source>
</evidence>
<dbReference type="Proteomes" id="UP000325372">
    <property type="component" value="Unassembled WGS sequence"/>
</dbReference>
<evidence type="ECO:0000256" key="1">
    <source>
        <dbReference type="ARBA" id="ARBA00022729"/>
    </source>
</evidence>
<comment type="caution">
    <text evidence="9">The sequence shown here is derived from an EMBL/GenBank/DDBJ whole genome shotgun (WGS) entry which is preliminary data.</text>
</comment>
<evidence type="ECO:0000256" key="3">
    <source>
        <dbReference type="ARBA" id="ARBA00023316"/>
    </source>
</evidence>
<feature type="domain" description="SPOR" evidence="8">
    <location>
        <begin position="183"/>
        <end position="259"/>
    </location>
</feature>
<dbReference type="Pfam" id="PF05036">
    <property type="entry name" value="SPOR"/>
    <property type="match status" value="1"/>
</dbReference>
<dbReference type="GO" id="GO:0071555">
    <property type="term" value="P:cell wall organization"/>
    <property type="evidence" value="ECO:0007669"/>
    <property type="project" value="UniProtKB-KW"/>
</dbReference>
<dbReference type="SUPFAM" id="SSF50685">
    <property type="entry name" value="Barwin-like endoglucanases"/>
    <property type="match status" value="1"/>
</dbReference>
<dbReference type="EMBL" id="VYXP01000006">
    <property type="protein sequence ID" value="KAA9131016.1"/>
    <property type="molecule type" value="Genomic_DNA"/>
</dbReference>
<dbReference type="PROSITE" id="PS51724">
    <property type="entry name" value="SPOR"/>
    <property type="match status" value="1"/>
</dbReference>
<sequence length="259" mass="28970">MMHAWRVLTITLLVALVAACASRDKAPSRPDRDGAPGKRIHASDVKDAVPEPEPRARYGNGPTYEVWGRTYTVMPSASGYRERGVASWYGTKFHGRPTSSGEPYDLYKATAAHRSLPLPTYAEVTNLDNGKKVIVKINDRGPFHSDRIIDLSYGAALRLGYVDQGTARVEVRAITFDDRRADRKLPDDTYLQAGAFKSKDSARSLEKALEKGRVKKVDVDRDSGYYKVFIGPFRQLVDLEDTAARVVELGYERPHTVRR</sequence>
<keyword evidence="3 4" id="KW-0961">Cell wall biogenesis/degradation</keyword>
<evidence type="ECO:0000259" key="8">
    <source>
        <dbReference type="PROSITE" id="PS51724"/>
    </source>
</evidence>
<dbReference type="PROSITE" id="PS51257">
    <property type="entry name" value="PROKAR_LIPOPROTEIN"/>
    <property type="match status" value="1"/>
</dbReference>
<dbReference type="Pfam" id="PF03330">
    <property type="entry name" value="DPBB_1"/>
    <property type="match status" value="1"/>
</dbReference>
<feature type="chain" id="PRO_5024521704" description="Endolytic peptidoglycan transglycosylase RlpA" evidence="7">
    <location>
        <begin position="22"/>
        <end position="259"/>
    </location>
</feature>
<dbReference type="GO" id="GO:0042834">
    <property type="term" value="F:peptidoglycan binding"/>
    <property type="evidence" value="ECO:0007669"/>
    <property type="project" value="InterPro"/>
</dbReference>
<evidence type="ECO:0000256" key="2">
    <source>
        <dbReference type="ARBA" id="ARBA00023239"/>
    </source>
</evidence>
<dbReference type="InterPro" id="IPR012997">
    <property type="entry name" value="RplA"/>
</dbReference>
<comment type="subcellular location">
    <subcellularLocation>
        <location evidence="4">Cell membrane</location>
        <topology evidence="4">Lipid-anchor</topology>
    </subcellularLocation>
</comment>
<dbReference type="InterPro" id="IPR009009">
    <property type="entry name" value="RlpA-like_DPBB"/>
</dbReference>
<name>A0A5N0TB23_9GAMM</name>
<feature type="region of interest" description="Disordered" evidence="6">
    <location>
        <begin position="24"/>
        <end position="57"/>
    </location>
</feature>
<accession>A0A5N0TB23</accession>
<dbReference type="EC" id="4.2.2.-" evidence="4"/>
<keyword evidence="4" id="KW-0449">Lipoprotein</keyword>
<dbReference type="PANTHER" id="PTHR34183">
    <property type="entry name" value="ENDOLYTIC PEPTIDOGLYCAN TRANSGLYCOSYLASE RLPA"/>
    <property type="match status" value="1"/>
</dbReference>
<dbReference type="CDD" id="cd22268">
    <property type="entry name" value="DPBB_RlpA-like"/>
    <property type="match status" value="1"/>
</dbReference>
<dbReference type="GO" id="GO:0008932">
    <property type="term" value="F:lytic endotransglycosylase activity"/>
    <property type="evidence" value="ECO:0007669"/>
    <property type="project" value="UniProtKB-UniRule"/>
</dbReference>
<gene>
    <name evidence="4" type="primary">rlpA</name>
    <name evidence="9" type="ORF">F3N42_11765</name>
</gene>